<proteinExistence type="predicted"/>
<dbReference type="PANTHER" id="PTHR47435:SF10">
    <property type="entry name" value="TIP ELONGATION ABERRANT PROTEIN 3"/>
    <property type="match status" value="1"/>
</dbReference>
<keyword evidence="4" id="KW-1185">Reference proteome</keyword>
<dbReference type="InterPro" id="IPR015915">
    <property type="entry name" value="Kelch-typ_b-propeller"/>
</dbReference>
<name>A0AA40EIH0_9PEZI</name>
<dbReference type="Proteomes" id="UP001172155">
    <property type="component" value="Unassembled WGS sequence"/>
</dbReference>
<dbReference type="AlphaFoldDB" id="A0AA40EIH0"/>
<dbReference type="PANTHER" id="PTHR47435">
    <property type="entry name" value="KELCH REPEAT PROTEIN (AFU_ORTHOLOGUE AFUA_5G12780)"/>
    <property type="match status" value="1"/>
</dbReference>
<evidence type="ECO:0000313" key="4">
    <source>
        <dbReference type="Proteomes" id="UP001172155"/>
    </source>
</evidence>
<dbReference type="EMBL" id="JAUKUD010000007">
    <property type="protein sequence ID" value="KAK0738093.1"/>
    <property type="molecule type" value="Genomic_DNA"/>
</dbReference>
<dbReference type="Pfam" id="PF24681">
    <property type="entry name" value="Kelch_KLHDC2_KLHL20_DRC7"/>
    <property type="match status" value="1"/>
</dbReference>
<keyword evidence="1" id="KW-0677">Repeat</keyword>
<protein>
    <recommendedName>
        <fullName evidence="5">Galactose oxidase</fullName>
    </recommendedName>
</protein>
<dbReference type="InterPro" id="IPR011043">
    <property type="entry name" value="Gal_Oxase/kelch_b-propeller"/>
</dbReference>
<evidence type="ECO:0000256" key="2">
    <source>
        <dbReference type="ARBA" id="ARBA00023004"/>
    </source>
</evidence>
<accession>A0AA40EIH0</accession>
<keyword evidence="2" id="KW-0408">Iron</keyword>
<organism evidence="3 4">
    <name type="scientific">Schizothecium vesticola</name>
    <dbReference type="NCBI Taxonomy" id="314040"/>
    <lineage>
        <taxon>Eukaryota</taxon>
        <taxon>Fungi</taxon>
        <taxon>Dikarya</taxon>
        <taxon>Ascomycota</taxon>
        <taxon>Pezizomycotina</taxon>
        <taxon>Sordariomycetes</taxon>
        <taxon>Sordariomycetidae</taxon>
        <taxon>Sordariales</taxon>
        <taxon>Schizotheciaceae</taxon>
        <taxon>Schizothecium</taxon>
    </lineage>
</organism>
<dbReference type="Gene3D" id="2.120.10.80">
    <property type="entry name" value="Kelch-type beta propeller"/>
    <property type="match status" value="1"/>
</dbReference>
<reference evidence="3" key="1">
    <citation type="submission" date="2023-06" db="EMBL/GenBank/DDBJ databases">
        <title>Genome-scale phylogeny and comparative genomics of the fungal order Sordariales.</title>
        <authorList>
            <consortium name="Lawrence Berkeley National Laboratory"/>
            <person name="Hensen N."/>
            <person name="Bonometti L."/>
            <person name="Westerberg I."/>
            <person name="Brannstrom I.O."/>
            <person name="Guillou S."/>
            <person name="Cros-Aarteil S."/>
            <person name="Calhoun S."/>
            <person name="Haridas S."/>
            <person name="Kuo A."/>
            <person name="Mondo S."/>
            <person name="Pangilinan J."/>
            <person name="Riley R."/>
            <person name="LaButti K."/>
            <person name="Andreopoulos B."/>
            <person name="Lipzen A."/>
            <person name="Chen C."/>
            <person name="Yanf M."/>
            <person name="Daum C."/>
            <person name="Ng V."/>
            <person name="Clum A."/>
            <person name="Steindorff A."/>
            <person name="Ohm R."/>
            <person name="Martin F."/>
            <person name="Silar P."/>
            <person name="Natvig D."/>
            <person name="Lalanne C."/>
            <person name="Gautier V."/>
            <person name="Ament-velasquez S.L."/>
            <person name="Kruys A."/>
            <person name="Hutchinson M.I."/>
            <person name="Powell A.J."/>
            <person name="Barry K."/>
            <person name="Miller A.N."/>
            <person name="Grigoriev I.V."/>
            <person name="Debuchy R."/>
            <person name="Gladieux P."/>
            <person name="Thoren M.H."/>
            <person name="Johannesson H."/>
        </authorList>
    </citation>
    <scope>NUCLEOTIDE SEQUENCE</scope>
    <source>
        <strain evidence="3">SMH3187-1</strain>
    </source>
</reference>
<gene>
    <name evidence="3" type="ORF">B0T18DRAFT_432960</name>
</gene>
<evidence type="ECO:0008006" key="5">
    <source>
        <dbReference type="Google" id="ProtNLM"/>
    </source>
</evidence>
<evidence type="ECO:0000313" key="3">
    <source>
        <dbReference type="EMBL" id="KAK0738093.1"/>
    </source>
</evidence>
<comment type="caution">
    <text evidence="3">The sequence shown here is derived from an EMBL/GenBank/DDBJ whole genome shotgun (WGS) entry which is preliminary data.</text>
</comment>
<dbReference type="GO" id="GO:0019760">
    <property type="term" value="P:glucosinolate metabolic process"/>
    <property type="evidence" value="ECO:0007669"/>
    <property type="project" value="UniProtKB-ARBA"/>
</dbReference>
<evidence type="ECO:0000256" key="1">
    <source>
        <dbReference type="ARBA" id="ARBA00022737"/>
    </source>
</evidence>
<sequence>MAEVAAGALVAEQVVATGVEAAALVAVATPTHPLKVSLTQLAAPSVDGTSQTQSLARSHHTITTIRDKAYIFGGEGPDGNLCSSDVHIIHLPAQAPTSTTKPKHAVQEPFPLEDARTGELLLPEPRTQHAACARGKHIIIHGGLDASGNPIEEDNCLWLYDTSSLQWSKLPSVTQLGKAMPSRYGHSLFYDAAQDFLVLHGGHTTRYIKEHPPSFSILSDPHLPTETETWMYDFPSHSWTALPRAPSAPLSVAYVDTTLVTIAAGDKLSGTIHHLRLLPNATEREKPGALKWRTVTYPTNPLTPGPRPRSDAVLVPLATGHGRYYLVYMLGRDDDGAYCSDMWTLQLPSHGLTAASAKDKIRDAVMHGSGAWSWAGVELVPTEQMVPDGKVHPGPRARVAADACLGGKGVVLWGGENAKGEREGDGWVVGLAYGYADRDRWE</sequence>
<dbReference type="SUPFAM" id="SSF50965">
    <property type="entry name" value="Galactose oxidase, central domain"/>
    <property type="match status" value="1"/>
</dbReference>